<reference evidence="2 3" key="1">
    <citation type="submission" date="2017-10" db="EMBL/GenBank/DDBJ databases">
        <title>Complete Genome Sequence of Faecalibacterium prausnitzii isolated from the gut of healthy adult Indian.</title>
        <authorList>
            <person name="Bag S."/>
            <person name="Ghosh T.S."/>
            <person name="Das B."/>
        </authorList>
    </citation>
    <scope>NUCLEOTIDE SEQUENCE [LARGE SCALE GENOMIC DNA]</scope>
    <source>
        <strain evidence="2 3">Indica</strain>
    </source>
</reference>
<organism evidence="2 3">
    <name type="scientific">Faecalibacterium prausnitzii</name>
    <dbReference type="NCBI Taxonomy" id="853"/>
    <lineage>
        <taxon>Bacteria</taxon>
        <taxon>Bacillati</taxon>
        <taxon>Bacillota</taxon>
        <taxon>Clostridia</taxon>
        <taxon>Eubacteriales</taxon>
        <taxon>Oscillospiraceae</taxon>
        <taxon>Faecalibacterium</taxon>
    </lineage>
</organism>
<feature type="region of interest" description="Disordered" evidence="1">
    <location>
        <begin position="227"/>
        <end position="268"/>
    </location>
</feature>
<dbReference type="RefSeq" id="WP_098922800.1">
    <property type="nucleotide sequence ID" value="NZ_CP023819.1"/>
</dbReference>
<sequence>MGIDPSRGFVAFPRGLTDWEWYSEPNTARLFFHLLLTANWQEKQWQGISIRPGQLVTSQSQLAKQLDLSVRNIRTSLEHLQATGYLTVKTGSKYSIVTIENYASLVGSDRQSDRQATGNRQAADNNLTSLTNQQANKSSSAAAPEPTGRPTTSPLVSEFEQDIGKLSASGKRELTGYADRLGEELARVILRKCIDAGAHSWAYVRKALIEAETQGCRSAEEYRMTNPIGAGRNRRVDRPEPSGNDFLKNAARRRPLTKKKEDSDVPEP</sequence>
<feature type="compositionally biased region" description="Basic and acidic residues" evidence="1">
    <location>
        <begin position="258"/>
        <end position="268"/>
    </location>
</feature>
<gene>
    <name evidence="2" type="ORF">CRH10_03230</name>
</gene>
<feature type="region of interest" description="Disordered" evidence="1">
    <location>
        <begin position="108"/>
        <end position="156"/>
    </location>
</feature>
<accession>A0A291T890</accession>
<evidence type="ECO:0000313" key="3">
    <source>
        <dbReference type="Proteomes" id="UP000223709"/>
    </source>
</evidence>
<proteinExistence type="predicted"/>
<dbReference type="InterPro" id="IPR036390">
    <property type="entry name" value="WH_DNA-bd_sf"/>
</dbReference>
<dbReference type="Gene3D" id="1.10.10.10">
    <property type="entry name" value="Winged helix-like DNA-binding domain superfamily/Winged helix DNA-binding domain"/>
    <property type="match status" value="1"/>
</dbReference>
<evidence type="ECO:0000256" key="1">
    <source>
        <dbReference type="SAM" id="MobiDB-lite"/>
    </source>
</evidence>
<name>A0A291T890_9FIRM</name>
<dbReference type="Proteomes" id="UP000223709">
    <property type="component" value="Chromosome"/>
</dbReference>
<dbReference type="InterPro" id="IPR036388">
    <property type="entry name" value="WH-like_DNA-bd_sf"/>
</dbReference>
<dbReference type="EMBL" id="CP023819">
    <property type="protein sequence ID" value="ATL89393.1"/>
    <property type="molecule type" value="Genomic_DNA"/>
</dbReference>
<protein>
    <submittedName>
        <fullName evidence="2">Uncharacterized protein</fullName>
    </submittedName>
</protein>
<dbReference type="SUPFAM" id="SSF46785">
    <property type="entry name" value="Winged helix' DNA-binding domain"/>
    <property type="match status" value="1"/>
</dbReference>
<dbReference type="Gene3D" id="1.10.10.630">
    <property type="entry name" value="DnaD domain-like"/>
    <property type="match status" value="1"/>
</dbReference>
<evidence type="ECO:0000313" key="2">
    <source>
        <dbReference type="EMBL" id="ATL89393.1"/>
    </source>
</evidence>
<dbReference type="InterPro" id="IPR034829">
    <property type="entry name" value="DnaD-like_sf"/>
</dbReference>
<dbReference type="AlphaFoldDB" id="A0A291T890"/>
<feature type="compositionally biased region" description="Polar residues" evidence="1">
    <location>
        <begin position="114"/>
        <end position="137"/>
    </location>
</feature>